<dbReference type="EMBL" id="QOQW01000001">
    <property type="protein sequence ID" value="RCK81548.1"/>
    <property type="molecule type" value="Genomic_DNA"/>
</dbReference>
<accession>A0A367ZTT4</accession>
<protein>
    <submittedName>
        <fullName evidence="4">Uncharacterized protein</fullName>
    </submittedName>
</protein>
<comment type="caution">
    <text evidence="4">The sequence shown here is derived from an EMBL/GenBank/DDBJ whole genome shotgun (WGS) entry which is preliminary data.</text>
</comment>
<evidence type="ECO:0000313" key="5">
    <source>
        <dbReference type="Proteomes" id="UP000252355"/>
    </source>
</evidence>
<dbReference type="Proteomes" id="UP000252355">
    <property type="component" value="Unassembled WGS sequence"/>
</dbReference>
<evidence type="ECO:0000256" key="1">
    <source>
        <dbReference type="SAM" id="Coils"/>
    </source>
</evidence>
<feature type="coiled-coil region" evidence="1">
    <location>
        <begin position="89"/>
        <end position="130"/>
    </location>
</feature>
<keyword evidence="1" id="KW-0175">Coiled coil</keyword>
<organism evidence="4 5">
    <name type="scientific">Candidatus Ozemobacter sibiricus</name>
    <dbReference type="NCBI Taxonomy" id="2268124"/>
    <lineage>
        <taxon>Bacteria</taxon>
        <taxon>Candidatus Ozemobacteria</taxon>
        <taxon>Candidatus Ozemobacterales</taxon>
        <taxon>Candidatus Ozemobacteraceae</taxon>
        <taxon>Candidatus Ozemobacter</taxon>
    </lineage>
</organism>
<name>A0A367ZTT4_9BACT</name>
<proteinExistence type="predicted"/>
<evidence type="ECO:0000256" key="2">
    <source>
        <dbReference type="SAM" id="MobiDB-lite"/>
    </source>
</evidence>
<feature type="chain" id="PRO_5016917247" evidence="3">
    <location>
        <begin position="30"/>
        <end position="400"/>
    </location>
</feature>
<feature type="region of interest" description="Disordered" evidence="2">
    <location>
        <begin position="367"/>
        <end position="400"/>
    </location>
</feature>
<feature type="signal peptide" evidence="3">
    <location>
        <begin position="1"/>
        <end position="29"/>
    </location>
</feature>
<gene>
    <name evidence="4" type="ORF">OZSIB_0682</name>
</gene>
<evidence type="ECO:0000256" key="3">
    <source>
        <dbReference type="SAM" id="SignalP"/>
    </source>
</evidence>
<reference evidence="4 5" key="1">
    <citation type="submission" date="2018-05" db="EMBL/GenBank/DDBJ databases">
        <title>A metagenomic window into the 2 km-deep terrestrial subsurface aquifer revealed taxonomically and functionally diverse microbial community comprising novel uncultured bacterial lineages.</title>
        <authorList>
            <person name="Kadnikov V.V."/>
            <person name="Mardanov A.V."/>
            <person name="Beletsky A.V."/>
            <person name="Banks D."/>
            <person name="Pimenov N.V."/>
            <person name="Frank Y.A."/>
            <person name="Karnachuk O.V."/>
            <person name="Ravin N.V."/>
        </authorList>
    </citation>
    <scope>NUCLEOTIDE SEQUENCE [LARGE SCALE GENOMIC DNA]</scope>
    <source>
        <strain evidence="4">BY5</strain>
    </source>
</reference>
<evidence type="ECO:0000313" key="4">
    <source>
        <dbReference type="EMBL" id="RCK81548.1"/>
    </source>
</evidence>
<dbReference type="AlphaFoldDB" id="A0A367ZTT4"/>
<sequence>MNTISRKLIAVLVTLAFIGQLAMPAVTFAQDAQRQREVIAKAVAEYQKTYDQIMALKPLELGSMADFTIRAIDKVKDTWSDIKDFFSRKSKEEKARRDAEEQYNSYKAQIDRANADIKKLKADAEKTMRLLKSGAVDAAGKTDTTKSYQHIIETGGALGVYQKALREAGQSLMDIGEKLSAASTVLATIAAVVTVIAVPFPAVAWAPPILKGVSLALTVTSGVVKTAGNTLLTAAEKAITDDKSFMREAALEAALQAAETGSGFVTGRLGTVGGTIADATIGGVTSTIRDVNRSGATGTQAGGIAVRNFANSSMSAVTSAIFDGMVGQASQNMTRDILSDQKVDATFRTDKSREDLQEAVEKTLNWVTDPAKSRVQDDLTIPEEEEKPQAKPQPGLSGSW</sequence>
<keyword evidence="3" id="KW-0732">Signal</keyword>